<dbReference type="AlphaFoldDB" id="A0A543NJZ7"/>
<dbReference type="InterPro" id="IPR029063">
    <property type="entry name" value="SAM-dependent_MTases_sf"/>
</dbReference>
<dbReference type="InterPro" id="IPR002935">
    <property type="entry name" value="SAM_O-MeTrfase"/>
</dbReference>
<dbReference type="RefSeq" id="WP_141923665.1">
    <property type="nucleotide sequence ID" value="NZ_VFQC01000001.1"/>
</dbReference>
<keyword evidence="1 4" id="KW-0489">Methyltransferase</keyword>
<evidence type="ECO:0000256" key="3">
    <source>
        <dbReference type="ARBA" id="ARBA00022691"/>
    </source>
</evidence>
<dbReference type="InterPro" id="IPR050362">
    <property type="entry name" value="Cation-dep_OMT"/>
</dbReference>
<dbReference type="GO" id="GO:0032259">
    <property type="term" value="P:methylation"/>
    <property type="evidence" value="ECO:0007669"/>
    <property type="project" value="UniProtKB-KW"/>
</dbReference>
<comment type="caution">
    <text evidence="4">The sequence shown here is derived from an EMBL/GenBank/DDBJ whole genome shotgun (WGS) entry which is preliminary data.</text>
</comment>
<dbReference type="Gene3D" id="3.40.50.150">
    <property type="entry name" value="Vaccinia Virus protein VP39"/>
    <property type="match status" value="1"/>
</dbReference>
<keyword evidence="2 4" id="KW-0808">Transferase</keyword>
<organism evidence="4 5">
    <name type="scientific">Haloactinospora alba</name>
    <dbReference type="NCBI Taxonomy" id="405555"/>
    <lineage>
        <taxon>Bacteria</taxon>
        <taxon>Bacillati</taxon>
        <taxon>Actinomycetota</taxon>
        <taxon>Actinomycetes</taxon>
        <taxon>Streptosporangiales</taxon>
        <taxon>Nocardiopsidaceae</taxon>
        <taxon>Haloactinospora</taxon>
    </lineage>
</organism>
<gene>
    <name evidence="4" type="ORF">FHX37_2041</name>
</gene>
<protein>
    <submittedName>
        <fullName evidence="4">Caffeoyl-CoA O-methyltransferase</fullName>
    </submittedName>
</protein>
<accession>A0A543NJZ7</accession>
<dbReference type="PANTHER" id="PTHR10509">
    <property type="entry name" value="O-METHYLTRANSFERASE-RELATED"/>
    <property type="match status" value="1"/>
</dbReference>
<reference evidence="4 5" key="1">
    <citation type="submission" date="2019-06" db="EMBL/GenBank/DDBJ databases">
        <title>Sequencing the genomes of 1000 actinobacteria strains.</title>
        <authorList>
            <person name="Klenk H.-P."/>
        </authorList>
    </citation>
    <scope>NUCLEOTIDE SEQUENCE [LARGE SCALE GENOMIC DNA]</scope>
    <source>
        <strain evidence="4 5">DSM 45015</strain>
    </source>
</reference>
<dbReference type="PROSITE" id="PS51682">
    <property type="entry name" value="SAM_OMT_I"/>
    <property type="match status" value="1"/>
</dbReference>
<dbReference type="SUPFAM" id="SSF53335">
    <property type="entry name" value="S-adenosyl-L-methionine-dependent methyltransferases"/>
    <property type="match status" value="1"/>
</dbReference>
<keyword evidence="3" id="KW-0949">S-adenosyl-L-methionine</keyword>
<proteinExistence type="predicted"/>
<dbReference type="Proteomes" id="UP000317422">
    <property type="component" value="Unassembled WGS sequence"/>
</dbReference>
<dbReference type="GO" id="GO:0008757">
    <property type="term" value="F:S-adenosylmethionine-dependent methyltransferase activity"/>
    <property type="evidence" value="ECO:0007669"/>
    <property type="project" value="TreeGrafter"/>
</dbReference>
<keyword evidence="5" id="KW-1185">Reference proteome</keyword>
<dbReference type="OrthoDB" id="9799672at2"/>
<evidence type="ECO:0000313" key="4">
    <source>
        <dbReference type="EMBL" id="TQN32114.1"/>
    </source>
</evidence>
<dbReference type="GO" id="GO:0008171">
    <property type="term" value="F:O-methyltransferase activity"/>
    <property type="evidence" value="ECO:0007669"/>
    <property type="project" value="InterPro"/>
</dbReference>
<name>A0A543NJZ7_9ACTN</name>
<evidence type="ECO:0000256" key="2">
    <source>
        <dbReference type="ARBA" id="ARBA00022679"/>
    </source>
</evidence>
<dbReference type="EMBL" id="VFQC01000001">
    <property type="protein sequence ID" value="TQN32114.1"/>
    <property type="molecule type" value="Genomic_DNA"/>
</dbReference>
<evidence type="ECO:0000313" key="5">
    <source>
        <dbReference type="Proteomes" id="UP000317422"/>
    </source>
</evidence>
<evidence type="ECO:0000256" key="1">
    <source>
        <dbReference type="ARBA" id="ARBA00022603"/>
    </source>
</evidence>
<dbReference type="PANTHER" id="PTHR10509:SF14">
    <property type="entry name" value="CAFFEOYL-COA O-METHYLTRANSFERASE 3-RELATED"/>
    <property type="match status" value="1"/>
</dbReference>
<dbReference type="Pfam" id="PF01596">
    <property type="entry name" value="Methyltransf_3"/>
    <property type="match status" value="1"/>
</dbReference>
<sequence length="222" mass="23977">MTPATEIINPHLHAYLTAHSTPPDGLLEDLASETARLYPDSTGLQISPEQGTLMTLLAQLSSARDAVEIGTFTGYSSVCIARGLLPGGTLLTCDVSEEWVSVAQRYWERAGLSDTVTPRLGPALDTLAELPEEPRFDLAFVDADKERYVDYWEALLPRLRPGGALLVDNALAVSQGSVTDDPLPTPALRYIRDFNDHAAADGRVDVVVVPIGDGLTLARKRP</sequence>